<proteinExistence type="predicted"/>
<evidence type="ECO:0000256" key="1">
    <source>
        <dbReference type="SAM" id="Phobius"/>
    </source>
</evidence>
<dbReference type="PATRIC" id="fig|1423804.4.peg.3382"/>
<evidence type="ECO:0000313" key="3">
    <source>
        <dbReference type="Proteomes" id="UP000051442"/>
    </source>
</evidence>
<keyword evidence="1" id="KW-0812">Transmembrane</keyword>
<keyword evidence="1" id="KW-1133">Transmembrane helix</keyword>
<sequence length="132" mass="15106">MFAIATRLTKRVYWVNNAWLLAMSFLPVATAWAGEYLNERGPEYFYLGVFFVWSIAYWLLTRVLIAEHRGTSVAEKLAAMPPYRFMNSWQLPTFTAILAVLVYFFPPACLIATLGELIYMALHTSPDSDQVV</sequence>
<name>A0A0R2FD42_9LACO</name>
<reference evidence="2 3" key="1">
    <citation type="journal article" date="2015" name="Genome Announc.">
        <title>Expanding the biotechnology potential of lactobacilli through comparative genomics of 213 strains and associated genera.</title>
        <authorList>
            <person name="Sun Z."/>
            <person name="Harris H.M."/>
            <person name="McCann A."/>
            <person name="Guo C."/>
            <person name="Argimon S."/>
            <person name="Zhang W."/>
            <person name="Yang X."/>
            <person name="Jeffery I.B."/>
            <person name="Cooney J.C."/>
            <person name="Kagawa T.F."/>
            <person name="Liu W."/>
            <person name="Song Y."/>
            <person name="Salvetti E."/>
            <person name="Wrobel A."/>
            <person name="Rasinkangas P."/>
            <person name="Parkhill J."/>
            <person name="Rea M.C."/>
            <person name="O'Sullivan O."/>
            <person name="Ritari J."/>
            <person name="Douillard F.P."/>
            <person name="Paul Ross R."/>
            <person name="Yang R."/>
            <person name="Briner A.E."/>
            <person name="Felis G.E."/>
            <person name="de Vos W.M."/>
            <person name="Barrangou R."/>
            <person name="Klaenhammer T.R."/>
            <person name="Caufield P.W."/>
            <person name="Cui Y."/>
            <person name="Zhang H."/>
            <person name="O'Toole P.W."/>
        </authorList>
    </citation>
    <scope>NUCLEOTIDE SEQUENCE [LARGE SCALE GENOMIC DNA]</scope>
    <source>
        <strain evidence="2 3">DSM 23365</strain>
    </source>
</reference>
<dbReference type="Proteomes" id="UP000051442">
    <property type="component" value="Unassembled WGS sequence"/>
</dbReference>
<dbReference type="AlphaFoldDB" id="A0A0R2FD42"/>
<dbReference type="EMBL" id="AYZM01000046">
    <property type="protein sequence ID" value="KRN26078.1"/>
    <property type="molecule type" value="Genomic_DNA"/>
</dbReference>
<protein>
    <recommendedName>
        <fullName evidence="4">Integral membrane protein</fullName>
    </recommendedName>
</protein>
<keyword evidence="3" id="KW-1185">Reference proteome</keyword>
<organism evidence="2 3">
    <name type="scientific">Secundilactobacillus similis DSM 23365 = JCM 2765</name>
    <dbReference type="NCBI Taxonomy" id="1423804"/>
    <lineage>
        <taxon>Bacteria</taxon>
        <taxon>Bacillati</taxon>
        <taxon>Bacillota</taxon>
        <taxon>Bacilli</taxon>
        <taxon>Lactobacillales</taxon>
        <taxon>Lactobacillaceae</taxon>
        <taxon>Secundilactobacillus</taxon>
    </lineage>
</organism>
<evidence type="ECO:0008006" key="4">
    <source>
        <dbReference type="Google" id="ProtNLM"/>
    </source>
</evidence>
<feature type="transmembrane region" description="Helical" evidence="1">
    <location>
        <begin position="44"/>
        <end position="60"/>
    </location>
</feature>
<keyword evidence="1" id="KW-0472">Membrane</keyword>
<evidence type="ECO:0000313" key="2">
    <source>
        <dbReference type="EMBL" id="KRN26078.1"/>
    </source>
</evidence>
<accession>A0A0R2FD42</accession>
<dbReference type="STRING" id="1423804.FD14_GL003148"/>
<feature type="transmembrane region" description="Helical" evidence="1">
    <location>
        <begin position="94"/>
        <end position="122"/>
    </location>
</feature>
<feature type="transmembrane region" description="Helical" evidence="1">
    <location>
        <begin position="12"/>
        <end position="32"/>
    </location>
</feature>
<comment type="caution">
    <text evidence="2">The sequence shown here is derived from an EMBL/GenBank/DDBJ whole genome shotgun (WGS) entry which is preliminary data.</text>
</comment>
<gene>
    <name evidence="2" type="ORF">FD14_GL003148</name>
</gene>